<feature type="compositionally biased region" description="Acidic residues" evidence="3">
    <location>
        <begin position="196"/>
        <end position="213"/>
    </location>
</feature>
<dbReference type="Proteomes" id="UP000326759">
    <property type="component" value="Unassembled WGS sequence"/>
</dbReference>
<feature type="region of interest" description="Disordered" evidence="3">
    <location>
        <begin position="171"/>
        <end position="235"/>
    </location>
</feature>
<dbReference type="GO" id="GO:0072659">
    <property type="term" value="P:protein localization to plasma membrane"/>
    <property type="evidence" value="ECO:0007669"/>
    <property type="project" value="TreeGrafter"/>
</dbReference>
<accession>A0A5N5TJ39</accession>
<dbReference type="AlphaFoldDB" id="A0A5N5TJ39"/>
<proteinExistence type="inferred from homology"/>
<dbReference type="OrthoDB" id="28829at2759"/>
<feature type="compositionally biased region" description="Polar residues" evidence="3">
    <location>
        <begin position="357"/>
        <end position="367"/>
    </location>
</feature>
<dbReference type="PANTHER" id="PTHR13280">
    <property type="entry name" value="PHOSPHOFURIN ACIDIC CLUSTER SORTING PROTEIN"/>
    <property type="match status" value="1"/>
</dbReference>
<evidence type="ECO:0000256" key="3">
    <source>
        <dbReference type="SAM" id="MobiDB-lite"/>
    </source>
</evidence>
<comment type="caution">
    <text evidence="5">The sequence shown here is derived from an EMBL/GenBank/DDBJ whole genome shotgun (WGS) entry which is preliminary data.</text>
</comment>
<keyword evidence="2" id="KW-0597">Phosphoprotein</keyword>
<organism evidence="5 6">
    <name type="scientific">Armadillidium nasatum</name>
    <dbReference type="NCBI Taxonomy" id="96803"/>
    <lineage>
        <taxon>Eukaryota</taxon>
        <taxon>Metazoa</taxon>
        <taxon>Ecdysozoa</taxon>
        <taxon>Arthropoda</taxon>
        <taxon>Crustacea</taxon>
        <taxon>Multicrustacea</taxon>
        <taxon>Malacostraca</taxon>
        <taxon>Eumalacostraca</taxon>
        <taxon>Peracarida</taxon>
        <taxon>Isopoda</taxon>
        <taxon>Oniscidea</taxon>
        <taxon>Crinocheta</taxon>
        <taxon>Armadillidiidae</taxon>
        <taxon>Armadillidium</taxon>
    </lineage>
</organism>
<dbReference type="InterPro" id="IPR019381">
    <property type="entry name" value="PACS1/2_C"/>
</dbReference>
<reference evidence="5 6" key="1">
    <citation type="journal article" date="2019" name="PLoS Biol.">
        <title>Sex chromosomes control vertical transmission of feminizing Wolbachia symbionts in an isopod.</title>
        <authorList>
            <person name="Becking T."/>
            <person name="Chebbi M.A."/>
            <person name="Giraud I."/>
            <person name="Moumen B."/>
            <person name="Laverre T."/>
            <person name="Caubet Y."/>
            <person name="Peccoud J."/>
            <person name="Gilbert C."/>
            <person name="Cordaux R."/>
        </authorList>
    </citation>
    <scope>NUCLEOTIDE SEQUENCE [LARGE SCALE GENOMIC DNA]</scope>
    <source>
        <strain evidence="5">ANa2</strain>
        <tissue evidence="5">Whole body excluding digestive tract and cuticle</tissue>
    </source>
</reference>
<feature type="region of interest" description="Disordered" evidence="3">
    <location>
        <begin position="334"/>
        <end position="418"/>
    </location>
</feature>
<dbReference type="InterPro" id="IPR057541">
    <property type="entry name" value="PACS1/2_N"/>
</dbReference>
<gene>
    <name evidence="5" type="primary">PACS1</name>
    <name evidence="5" type="ORF">Anas_01661</name>
</gene>
<evidence type="ECO:0000256" key="2">
    <source>
        <dbReference type="ARBA" id="ARBA00022553"/>
    </source>
</evidence>
<evidence type="ECO:0000313" key="5">
    <source>
        <dbReference type="EMBL" id="KAB7505420.1"/>
    </source>
</evidence>
<protein>
    <submittedName>
        <fullName evidence="5">Phosphofurin acidic cluster sorting protein 1</fullName>
    </submittedName>
</protein>
<comment type="similarity">
    <text evidence="1">Belongs to the PACS family.</text>
</comment>
<dbReference type="Pfam" id="PF25332">
    <property type="entry name" value="C2_PACS_N"/>
    <property type="match status" value="1"/>
</dbReference>
<keyword evidence="6" id="KW-1185">Reference proteome</keyword>
<evidence type="ECO:0000256" key="1">
    <source>
        <dbReference type="ARBA" id="ARBA00008590"/>
    </source>
</evidence>
<dbReference type="PANTHER" id="PTHR13280:SF17">
    <property type="entry name" value="KRUEPPEL TARGET AT 95D, ISOFORM A"/>
    <property type="match status" value="1"/>
</dbReference>
<feature type="compositionally biased region" description="Basic and acidic residues" evidence="3">
    <location>
        <begin position="178"/>
        <end position="195"/>
    </location>
</feature>
<feature type="region of interest" description="Disordered" evidence="3">
    <location>
        <begin position="288"/>
        <end position="307"/>
    </location>
</feature>
<sequence>MAEKQMSLGSFKTTVPAMKLFAAGELDRTPPSCIPRLCNVTVTRLQVLQPLGVELASVTLAVKMQNSKRILRSNEIPLTQNGLLDTELQLSFSLQYPHFLKRDGNTLQIMLQRRKKYKNRTFLGCKTLALGLINMSQVLQRPIDRDLDLYFEGKDKSLAVAKVNLVSLSSQPVDTEEPIDRPKHFFTDNPDRVVDLDDSDEDEDYSSQDDGSDSEPILDSASTHHHHHPPSSSFEQRNLKQRFIALLKRFKVPEALQAFDQDQDLDTRPDVEVDEAEIEDLFDELEDLSDSGPEVDTISITSTPKPSLRPYFSSSRSLLTEGLNITGTNTAEKLATDRMSDESSKRADSDHMEAWTDQEQSDTQGLASSPPREDKSKSSNKSKFFRDPNNMSLKEKRGSSSSSTPRQGKNYYRRGRIL</sequence>
<dbReference type="EMBL" id="SEYY01001238">
    <property type="protein sequence ID" value="KAB7505420.1"/>
    <property type="molecule type" value="Genomic_DNA"/>
</dbReference>
<evidence type="ECO:0000259" key="4">
    <source>
        <dbReference type="Pfam" id="PF25332"/>
    </source>
</evidence>
<evidence type="ECO:0000313" key="6">
    <source>
        <dbReference type="Proteomes" id="UP000326759"/>
    </source>
</evidence>
<feature type="domain" description="Phosphofurin acidic cluster sorting protein 1/2 N-terminal C2" evidence="4">
    <location>
        <begin position="17"/>
        <end position="174"/>
    </location>
</feature>
<feature type="compositionally biased region" description="Basic and acidic residues" evidence="3">
    <location>
        <begin position="334"/>
        <end position="354"/>
    </location>
</feature>
<name>A0A5N5TJ39_9CRUS</name>